<reference evidence="1" key="1">
    <citation type="submission" date="2019-11" db="EMBL/GenBank/DDBJ databases">
        <authorList>
            <person name="Feng L."/>
        </authorList>
    </citation>
    <scope>NUCLEOTIDE SEQUENCE</scope>
    <source>
        <strain evidence="1">AodontolyticusLFYP35</strain>
    </source>
</reference>
<proteinExistence type="predicted"/>
<evidence type="ECO:0008006" key="2">
    <source>
        <dbReference type="Google" id="ProtNLM"/>
    </source>
</evidence>
<dbReference type="EMBL" id="CACRSM010000002">
    <property type="protein sequence ID" value="VYT03342.1"/>
    <property type="molecule type" value="Genomic_DNA"/>
</dbReference>
<accession>A0A6N2TFD1</accession>
<protein>
    <recommendedName>
        <fullName evidence="2">YbjN domain-containing protein</fullName>
    </recommendedName>
</protein>
<dbReference type="InterPro" id="IPR019660">
    <property type="entry name" value="Put_sensory_transdc_reg_YbjN"/>
</dbReference>
<organism evidence="1">
    <name type="scientific">Schaalia odontolytica</name>
    <dbReference type="NCBI Taxonomy" id="1660"/>
    <lineage>
        <taxon>Bacteria</taxon>
        <taxon>Bacillati</taxon>
        <taxon>Actinomycetota</taxon>
        <taxon>Actinomycetes</taxon>
        <taxon>Actinomycetales</taxon>
        <taxon>Actinomycetaceae</taxon>
        <taxon>Schaalia</taxon>
    </lineage>
</organism>
<gene>
    <name evidence="1" type="ORF">AOLFYP35_01292</name>
</gene>
<dbReference type="Pfam" id="PF10722">
    <property type="entry name" value="YbjN"/>
    <property type="match status" value="1"/>
</dbReference>
<sequence length="155" mass="17746">MGWFDSAETGDSVRPISKERIEKIFDGQGWYYGRDDDDDVCGRWDGAPFFFLFMGQDQEILQVTARMAEEVPAEREDELASVIEDWHRDRIWPKAFYAPSEAGPLRIMTEVNVDYEHGATDAQLLQHVNCAIATSLSLFDHIRETLGIPKESDED</sequence>
<name>A0A6N2TFD1_9ACTO</name>
<evidence type="ECO:0000313" key="1">
    <source>
        <dbReference type="EMBL" id="VYT03342.1"/>
    </source>
</evidence>
<dbReference type="AlphaFoldDB" id="A0A6N2TFD1"/>
<dbReference type="CDD" id="cd17511">
    <property type="entry name" value="YbjN_AmyR-like"/>
    <property type="match status" value="1"/>
</dbReference>